<organism evidence="4 5">
    <name type="scientific">Propylenella binzhouense</name>
    <dbReference type="NCBI Taxonomy" id="2555902"/>
    <lineage>
        <taxon>Bacteria</taxon>
        <taxon>Pseudomonadati</taxon>
        <taxon>Pseudomonadota</taxon>
        <taxon>Alphaproteobacteria</taxon>
        <taxon>Hyphomicrobiales</taxon>
        <taxon>Propylenellaceae</taxon>
        <taxon>Propylenella</taxon>
    </lineage>
</organism>
<evidence type="ECO:0000256" key="1">
    <source>
        <dbReference type="ARBA" id="ARBA00009986"/>
    </source>
</evidence>
<dbReference type="OrthoDB" id="9812625at2"/>
<dbReference type="InterPro" id="IPR016163">
    <property type="entry name" value="Ald_DH_C"/>
</dbReference>
<dbReference type="InterPro" id="IPR015590">
    <property type="entry name" value="Aldehyde_DH_dom"/>
</dbReference>
<dbReference type="Gene3D" id="3.40.605.10">
    <property type="entry name" value="Aldehyde Dehydrogenase, Chain A, domain 1"/>
    <property type="match status" value="1"/>
</dbReference>
<dbReference type="InterPro" id="IPR050740">
    <property type="entry name" value="Aldehyde_DH_Superfamily"/>
</dbReference>
<dbReference type="EMBL" id="SPKJ01000002">
    <property type="protein sequence ID" value="MYZ46331.1"/>
    <property type="molecule type" value="Genomic_DNA"/>
</dbReference>
<dbReference type="Proteomes" id="UP000773614">
    <property type="component" value="Unassembled WGS sequence"/>
</dbReference>
<feature type="domain" description="Aldehyde dehydrogenase" evidence="3">
    <location>
        <begin position="25"/>
        <end position="481"/>
    </location>
</feature>
<name>A0A964T0U2_9HYPH</name>
<keyword evidence="5" id="KW-1185">Reference proteome</keyword>
<dbReference type="Gene3D" id="3.40.309.10">
    <property type="entry name" value="Aldehyde Dehydrogenase, Chain A, domain 2"/>
    <property type="match status" value="1"/>
</dbReference>
<evidence type="ECO:0000313" key="5">
    <source>
        <dbReference type="Proteomes" id="UP000773614"/>
    </source>
</evidence>
<evidence type="ECO:0000259" key="3">
    <source>
        <dbReference type="Pfam" id="PF00171"/>
    </source>
</evidence>
<dbReference type="CDD" id="cd07103">
    <property type="entry name" value="ALDH_F5_SSADH_GabD"/>
    <property type="match status" value="1"/>
</dbReference>
<dbReference type="InterPro" id="IPR016162">
    <property type="entry name" value="Ald_DH_N"/>
</dbReference>
<dbReference type="AlphaFoldDB" id="A0A964T0U2"/>
<reference evidence="4" key="1">
    <citation type="submission" date="2019-03" db="EMBL/GenBank/DDBJ databases">
        <title>Afifella sp. nov., isolated from activated sludge.</title>
        <authorList>
            <person name="Li Q."/>
            <person name="Liu Y."/>
        </authorList>
    </citation>
    <scope>NUCLEOTIDE SEQUENCE</scope>
    <source>
        <strain evidence="4">L72</strain>
    </source>
</reference>
<gene>
    <name evidence="4" type="ORF">E4O86_01160</name>
</gene>
<evidence type="ECO:0000313" key="4">
    <source>
        <dbReference type="EMBL" id="MYZ46331.1"/>
    </source>
</evidence>
<dbReference type="SUPFAM" id="SSF53720">
    <property type="entry name" value="ALDH-like"/>
    <property type="match status" value="1"/>
</dbReference>
<dbReference type="InterPro" id="IPR016160">
    <property type="entry name" value="Ald_DH_CS_CYS"/>
</dbReference>
<dbReference type="RefSeq" id="WP_161138672.1">
    <property type="nucleotide sequence ID" value="NZ_SPKJ01000002.1"/>
</dbReference>
<dbReference type="PANTHER" id="PTHR43353">
    <property type="entry name" value="SUCCINATE-SEMIALDEHYDE DEHYDROGENASE, MITOCHONDRIAL"/>
    <property type="match status" value="1"/>
</dbReference>
<dbReference type="FunFam" id="3.40.309.10:FF:000004">
    <property type="entry name" value="Succinate-semialdehyde dehydrogenase I"/>
    <property type="match status" value="1"/>
</dbReference>
<dbReference type="InterPro" id="IPR016161">
    <property type="entry name" value="Ald_DH/histidinol_DH"/>
</dbReference>
<dbReference type="Pfam" id="PF00171">
    <property type="entry name" value="Aldedh"/>
    <property type="match status" value="1"/>
</dbReference>
<dbReference type="PANTHER" id="PTHR43353:SF5">
    <property type="entry name" value="SUCCINATE-SEMIALDEHYDE DEHYDROGENASE, MITOCHONDRIAL"/>
    <property type="match status" value="1"/>
</dbReference>
<evidence type="ECO:0000256" key="2">
    <source>
        <dbReference type="ARBA" id="ARBA00023002"/>
    </source>
</evidence>
<proteinExistence type="inferred from homology"/>
<comment type="similarity">
    <text evidence="1">Belongs to the aldehyde dehydrogenase family.</text>
</comment>
<comment type="caution">
    <text evidence="4">The sequence shown here is derived from an EMBL/GenBank/DDBJ whole genome shotgun (WGS) entry which is preliminary data.</text>
</comment>
<protein>
    <submittedName>
        <fullName evidence="4">NAD-dependent succinate-semialdehyde dehydrogenase</fullName>
    </submittedName>
</protein>
<keyword evidence="2" id="KW-0560">Oxidoreductase</keyword>
<accession>A0A964T0U2</accession>
<dbReference type="FunFam" id="3.40.605.10:FF:000005">
    <property type="entry name" value="Succinate-semialdehyde dehydrogenase I"/>
    <property type="match status" value="1"/>
</dbReference>
<dbReference type="PROSITE" id="PS00070">
    <property type="entry name" value="ALDEHYDE_DEHYDR_CYS"/>
    <property type="match status" value="1"/>
</dbReference>
<sequence length="488" mass="52338">MLPEAAGRHAASIELPENAYIAGRWIEADSGARVEVFNPSTGALIGSVPDMGAAEARRAIEAAAGAFPRWRGLLPQMRAALLKRWHDLIVAERETLARLMTREQGKPLREARGEIDYGASFVEWFAEEAKRLDGESPLSHLPSRRMTVRREPVGVVACVTPWNFPSAMLTRKAAAALAAGCTVVARPASETPFSALALAALAEQAGIPAGVFNVVTGDPETIVGEFCANPLVRAISFTGSTEIGKALIEQSAGTVKRVTMELGGHAPFIVFPDTDLDEAVAAAVDAKFQTTGQDCLAANRIYVHEAIYEDFVARFTAAVRRLKVGDGFDEGVDLGPLMHERAVAKCLHHVRDAVTKGARLTTAGAARRLFVEPAVLADVTPAMAIFHEETFGPVAALIRFSSEAEVVASANDSRYGLAAYLFTRDHDRICRLTDALETGMIAVNCVQMTGYPVPFGGVRESGLGREGGRHGIEEFTHLKYVCAAFRAA</sequence>
<dbReference type="GO" id="GO:0016620">
    <property type="term" value="F:oxidoreductase activity, acting on the aldehyde or oxo group of donors, NAD or NADP as acceptor"/>
    <property type="evidence" value="ECO:0007669"/>
    <property type="project" value="InterPro"/>
</dbReference>